<evidence type="ECO:0000259" key="1">
    <source>
        <dbReference type="PROSITE" id="PS50830"/>
    </source>
</evidence>
<dbReference type="Pfam" id="PF00565">
    <property type="entry name" value="SNase"/>
    <property type="match status" value="1"/>
</dbReference>
<dbReference type="PROSITE" id="PS50830">
    <property type="entry name" value="TNASE_3"/>
    <property type="match status" value="1"/>
</dbReference>
<feature type="domain" description="TNase-like" evidence="1">
    <location>
        <begin position="35"/>
        <end position="160"/>
    </location>
</feature>
<dbReference type="EMBL" id="BAAAEM010000002">
    <property type="protein sequence ID" value="GAA0467624.1"/>
    <property type="molecule type" value="Genomic_DNA"/>
</dbReference>
<dbReference type="InterPro" id="IPR016071">
    <property type="entry name" value="Staphylococal_nuclease_OB-fold"/>
</dbReference>
<dbReference type="Gene3D" id="2.40.50.90">
    <property type="match status" value="1"/>
</dbReference>
<dbReference type="Proteomes" id="UP001500713">
    <property type="component" value="Unassembled WGS sequence"/>
</dbReference>
<proteinExistence type="predicted"/>
<protein>
    <recommendedName>
        <fullName evidence="1">TNase-like domain-containing protein</fullName>
    </recommendedName>
</protein>
<dbReference type="PANTHER" id="PTHR12302:SF26">
    <property type="entry name" value="BLR1266 PROTEIN"/>
    <property type="match status" value="1"/>
</dbReference>
<keyword evidence="3" id="KW-1185">Reference proteome</keyword>
<accession>A0ABN1A526</accession>
<dbReference type="RefSeq" id="WP_229953907.1">
    <property type="nucleotide sequence ID" value="NZ_BAAAEM010000002.1"/>
</dbReference>
<organism evidence="2 3">
    <name type="scientific">Parasphingorhabdus litoris</name>
    <dbReference type="NCBI Taxonomy" id="394733"/>
    <lineage>
        <taxon>Bacteria</taxon>
        <taxon>Pseudomonadati</taxon>
        <taxon>Pseudomonadota</taxon>
        <taxon>Alphaproteobacteria</taxon>
        <taxon>Sphingomonadales</taxon>
        <taxon>Sphingomonadaceae</taxon>
        <taxon>Parasphingorhabdus</taxon>
    </lineage>
</organism>
<dbReference type="SUPFAM" id="SSF50199">
    <property type="entry name" value="Staphylococcal nuclease"/>
    <property type="match status" value="1"/>
</dbReference>
<dbReference type="PANTHER" id="PTHR12302">
    <property type="entry name" value="EBNA2 BINDING PROTEIN P100"/>
    <property type="match status" value="1"/>
</dbReference>
<evidence type="ECO:0000313" key="3">
    <source>
        <dbReference type="Proteomes" id="UP001500713"/>
    </source>
</evidence>
<gene>
    <name evidence="2" type="ORF">GCM10009096_05550</name>
</gene>
<name>A0ABN1A526_9SPHN</name>
<dbReference type="SMART" id="SM00318">
    <property type="entry name" value="SNc"/>
    <property type="match status" value="1"/>
</dbReference>
<sequence>MTSKFSRNIKKILLLLLVVGGSWAFSRWAIDPETIMVNGKTVKVIDGDSFKDGAVEFRIYGIDAPEYRQTCQDAAGANWPCGKSARQGLETLLRGGGFNCEVRARDQYGRHIVSCMSGNDDLGATLVEQGHAISSANFDSLIYGAEEAAAEKAKRGIWQGRFEKPANWRSAHPR</sequence>
<comment type="caution">
    <text evidence="2">The sequence shown here is derived from an EMBL/GenBank/DDBJ whole genome shotgun (WGS) entry which is preliminary data.</text>
</comment>
<evidence type="ECO:0000313" key="2">
    <source>
        <dbReference type="EMBL" id="GAA0467624.1"/>
    </source>
</evidence>
<dbReference type="InterPro" id="IPR035437">
    <property type="entry name" value="SNase_OB-fold_sf"/>
</dbReference>
<reference evidence="2 3" key="1">
    <citation type="journal article" date="2019" name="Int. J. Syst. Evol. Microbiol.">
        <title>The Global Catalogue of Microorganisms (GCM) 10K type strain sequencing project: providing services to taxonomists for standard genome sequencing and annotation.</title>
        <authorList>
            <consortium name="The Broad Institute Genomics Platform"/>
            <consortium name="The Broad Institute Genome Sequencing Center for Infectious Disease"/>
            <person name="Wu L."/>
            <person name="Ma J."/>
        </authorList>
    </citation>
    <scope>NUCLEOTIDE SEQUENCE [LARGE SCALE GENOMIC DNA]</scope>
    <source>
        <strain evidence="2 3">JCM 14162</strain>
    </source>
</reference>